<dbReference type="PANTHER" id="PTHR46714:SF6">
    <property type="entry name" value="TRANSCRIPTIONAL ACTIVATOR HAC1"/>
    <property type="match status" value="1"/>
</dbReference>
<feature type="region of interest" description="Disordered" evidence="9">
    <location>
        <begin position="1"/>
        <end position="65"/>
    </location>
</feature>
<keyword evidence="8" id="KW-0175">Coiled coil</keyword>
<gene>
    <name evidence="11" type="ORF">FANTH_9473</name>
</gene>
<dbReference type="GO" id="GO:0003677">
    <property type="term" value="F:DNA binding"/>
    <property type="evidence" value="ECO:0007669"/>
    <property type="project" value="UniProtKB-KW"/>
</dbReference>
<evidence type="ECO:0000256" key="7">
    <source>
        <dbReference type="ARBA" id="ARBA00023242"/>
    </source>
</evidence>
<dbReference type="Proteomes" id="UP000573603">
    <property type="component" value="Unassembled WGS sequence"/>
</dbReference>
<protein>
    <recommendedName>
        <fullName evidence="10">BZIP domain-containing protein</fullName>
    </recommendedName>
</protein>
<evidence type="ECO:0000256" key="8">
    <source>
        <dbReference type="SAM" id="Coils"/>
    </source>
</evidence>
<keyword evidence="3" id="KW-0805">Transcription regulation</keyword>
<dbReference type="EMBL" id="JABEVY010000246">
    <property type="protein sequence ID" value="KAF5240622.1"/>
    <property type="molecule type" value="Genomic_DNA"/>
</dbReference>
<dbReference type="SMART" id="SM00338">
    <property type="entry name" value="BRLZ"/>
    <property type="match status" value="1"/>
</dbReference>
<reference evidence="11 12" key="1">
    <citation type="journal article" date="2020" name="BMC Genomics">
        <title>Correction to: Identification and distribution of gene clusters required for synthesis of sphingolipid metabolism inhibitors in diverse species of the filamentous fungus Fusarium.</title>
        <authorList>
            <person name="Kim H.S."/>
            <person name="Lohmar J.M."/>
            <person name="Busman M."/>
            <person name="Brown D.W."/>
            <person name="Naumann T.A."/>
            <person name="Divon H.H."/>
            <person name="Lysoe E."/>
            <person name="Uhlig S."/>
            <person name="Proctor R.H."/>
        </authorList>
    </citation>
    <scope>NUCLEOTIDE SEQUENCE [LARGE SCALE GENOMIC DNA]</scope>
    <source>
        <strain evidence="11 12">NRRL 25214</strain>
    </source>
</reference>
<evidence type="ECO:0000256" key="1">
    <source>
        <dbReference type="ARBA" id="ARBA00004123"/>
    </source>
</evidence>
<keyword evidence="5" id="KW-0804">Transcription</keyword>
<dbReference type="GO" id="GO:0045944">
    <property type="term" value="P:positive regulation of transcription by RNA polymerase II"/>
    <property type="evidence" value="ECO:0007669"/>
    <property type="project" value="InterPro"/>
</dbReference>
<dbReference type="PROSITE" id="PS50217">
    <property type="entry name" value="BZIP"/>
    <property type="match status" value="1"/>
</dbReference>
<evidence type="ECO:0000256" key="4">
    <source>
        <dbReference type="ARBA" id="ARBA00023125"/>
    </source>
</evidence>
<evidence type="ECO:0000256" key="6">
    <source>
        <dbReference type="ARBA" id="ARBA00023230"/>
    </source>
</evidence>
<keyword evidence="6" id="KW-0834">Unfolded protein response</keyword>
<evidence type="ECO:0000256" key="3">
    <source>
        <dbReference type="ARBA" id="ARBA00023015"/>
    </source>
</evidence>
<evidence type="ECO:0000259" key="10">
    <source>
        <dbReference type="PROSITE" id="PS50217"/>
    </source>
</evidence>
<dbReference type="SUPFAM" id="SSF57959">
    <property type="entry name" value="Leucine zipper domain"/>
    <property type="match status" value="1"/>
</dbReference>
<sequence>MSLERHTSPDQAAVYHNIPSETNISSPDENKTERRGRAKWGRVLPEPRTSIPPRRRAKTADEREQRMVERVLRNRRSAHNSRERKKVELERLQQRVAELEQTLRTCLEMNHALVKTVEQAGLLSGTNLAQNVFPYALQKNGESDLHDADFRAGDIHCQSLSEEDPFEDTMGWLMGLDNMTTWPASNLAEAEMVSSVRAGCPSLSGIRADHDTPEVWGSVGDLAPIDMQEYDVAIAMFDTTAWVFDGTLAD</sequence>
<dbReference type="Gene3D" id="1.20.5.170">
    <property type="match status" value="1"/>
</dbReference>
<keyword evidence="4" id="KW-0238">DNA-binding</keyword>
<keyword evidence="7" id="KW-0539">Nucleus</keyword>
<name>A0A8H5DYU7_9HYPO</name>
<feature type="domain" description="BZIP" evidence="10">
    <location>
        <begin position="64"/>
        <end position="101"/>
    </location>
</feature>
<dbReference type="Pfam" id="PF00170">
    <property type="entry name" value="bZIP_1"/>
    <property type="match status" value="1"/>
</dbReference>
<evidence type="ECO:0000313" key="12">
    <source>
        <dbReference type="Proteomes" id="UP000573603"/>
    </source>
</evidence>
<evidence type="ECO:0000313" key="11">
    <source>
        <dbReference type="EMBL" id="KAF5240622.1"/>
    </source>
</evidence>
<keyword evidence="12" id="KW-1185">Reference proteome</keyword>
<feature type="coiled-coil region" evidence="8">
    <location>
        <begin position="75"/>
        <end position="109"/>
    </location>
</feature>
<dbReference type="PROSITE" id="PS00036">
    <property type="entry name" value="BZIP_BASIC"/>
    <property type="match status" value="1"/>
</dbReference>
<dbReference type="GO" id="GO:0005634">
    <property type="term" value="C:nucleus"/>
    <property type="evidence" value="ECO:0007669"/>
    <property type="project" value="UniProtKB-SubCell"/>
</dbReference>
<dbReference type="GO" id="GO:0006986">
    <property type="term" value="P:response to unfolded protein"/>
    <property type="evidence" value="ECO:0007669"/>
    <property type="project" value="UniProtKB-KW"/>
</dbReference>
<proteinExistence type="inferred from homology"/>
<evidence type="ECO:0000256" key="9">
    <source>
        <dbReference type="SAM" id="MobiDB-lite"/>
    </source>
</evidence>
<dbReference type="AlphaFoldDB" id="A0A8H5DYU7"/>
<dbReference type="GO" id="GO:0000981">
    <property type="term" value="F:DNA-binding transcription factor activity, RNA polymerase II-specific"/>
    <property type="evidence" value="ECO:0007669"/>
    <property type="project" value="InterPro"/>
</dbReference>
<comment type="subcellular location">
    <subcellularLocation>
        <location evidence="1">Nucleus</location>
    </subcellularLocation>
</comment>
<evidence type="ECO:0000256" key="2">
    <source>
        <dbReference type="ARBA" id="ARBA00007163"/>
    </source>
</evidence>
<comment type="caution">
    <text evidence="11">The sequence shown here is derived from an EMBL/GenBank/DDBJ whole genome shotgun (WGS) entry which is preliminary data.</text>
</comment>
<dbReference type="InterPro" id="IPR004827">
    <property type="entry name" value="bZIP"/>
</dbReference>
<dbReference type="InterPro" id="IPR044280">
    <property type="entry name" value="Hac1/HY5"/>
</dbReference>
<evidence type="ECO:0000256" key="5">
    <source>
        <dbReference type="ARBA" id="ARBA00023163"/>
    </source>
</evidence>
<comment type="similarity">
    <text evidence="2">Belongs to the bZIP family.</text>
</comment>
<dbReference type="InterPro" id="IPR046347">
    <property type="entry name" value="bZIP_sf"/>
</dbReference>
<dbReference type="PANTHER" id="PTHR46714">
    <property type="entry name" value="TRANSCRIPTIONAL ACTIVATOR HAC1"/>
    <property type="match status" value="1"/>
</dbReference>
<organism evidence="11 12">
    <name type="scientific">Fusarium anthophilum</name>
    <dbReference type="NCBI Taxonomy" id="48485"/>
    <lineage>
        <taxon>Eukaryota</taxon>
        <taxon>Fungi</taxon>
        <taxon>Dikarya</taxon>
        <taxon>Ascomycota</taxon>
        <taxon>Pezizomycotina</taxon>
        <taxon>Sordariomycetes</taxon>
        <taxon>Hypocreomycetidae</taxon>
        <taxon>Hypocreales</taxon>
        <taxon>Nectriaceae</taxon>
        <taxon>Fusarium</taxon>
        <taxon>Fusarium fujikuroi species complex</taxon>
    </lineage>
</organism>
<accession>A0A8H5DYU7</accession>